<dbReference type="PANTHER" id="PTHR47938:SF35">
    <property type="entry name" value="PENTATRICOPEPTIDE REPEAT-CONTAINING PROTEIN 4, MITOCHONDRIAL-RELATED"/>
    <property type="match status" value="1"/>
</dbReference>
<evidence type="ECO:0000256" key="3">
    <source>
        <dbReference type="SAM" id="MobiDB-lite"/>
    </source>
</evidence>
<dbReference type="InParanoid" id="D5GGQ2"/>
<dbReference type="GeneID" id="9185596"/>
<dbReference type="PANTHER" id="PTHR47938">
    <property type="entry name" value="RESPIRATORY COMPLEX I CHAPERONE (CIA84), PUTATIVE (AFU_ORTHOLOGUE AFUA_2G06020)-RELATED"/>
    <property type="match status" value="1"/>
</dbReference>
<evidence type="ECO:0000256" key="2">
    <source>
        <dbReference type="PROSITE-ProRule" id="PRU00708"/>
    </source>
</evidence>
<proteinExistence type="predicted"/>
<dbReference type="Pfam" id="PF01535">
    <property type="entry name" value="PPR"/>
    <property type="match status" value="1"/>
</dbReference>
<dbReference type="EMBL" id="FN430275">
    <property type="protein sequence ID" value="CAZ83674.1"/>
    <property type="molecule type" value="Genomic_DNA"/>
</dbReference>
<keyword evidence="1" id="KW-0677">Repeat</keyword>
<dbReference type="NCBIfam" id="TIGR00756">
    <property type="entry name" value="PPR"/>
    <property type="match status" value="3"/>
</dbReference>
<dbReference type="KEGG" id="tml:GSTUM_00007463001"/>
<evidence type="ECO:0000313" key="5">
    <source>
        <dbReference type="EMBL" id="CAZ83674.1"/>
    </source>
</evidence>
<gene>
    <name evidence="5" type="ORF">GSTUM_00007463001</name>
</gene>
<dbReference type="RefSeq" id="XP_002839483.1">
    <property type="nucleotide sequence ID" value="XM_002839437.1"/>
</dbReference>
<feature type="repeat" description="PPR" evidence="2">
    <location>
        <begin position="332"/>
        <end position="367"/>
    </location>
</feature>
<dbReference type="GO" id="GO:0003729">
    <property type="term" value="F:mRNA binding"/>
    <property type="evidence" value="ECO:0007669"/>
    <property type="project" value="TreeGrafter"/>
</dbReference>
<dbReference type="InterPro" id="IPR002885">
    <property type="entry name" value="PPR_rpt"/>
</dbReference>
<dbReference type="Pfam" id="PF23276">
    <property type="entry name" value="TPR_24"/>
    <property type="match status" value="1"/>
</dbReference>
<dbReference type="HOGENOM" id="CLU_416844_0_0_1"/>
<dbReference type="Proteomes" id="UP000006911">
    <property type="component" value="Unassembled WGS sequence"/>
</dbReference>
<name>D5GGQ2_TUBMM</name>
<accession>D5GGQ2</accession>
<dbReference type="eggNOG" id="KOG4197">
    <property type="taxonomic scope" value="Eukaryota"/>
</dbReference>
<feature type="repeat" description="PPR" evidence="2">
    <location>
        <begin position="296"/>
        <end position="326"/>
    </location>
</feature>
<dbReference type="PROSITE" id="PS51375">
    <property type="entry name" value="PPR"/>
    <property type="match status" value="4"/>
</dbReference>
<dbReference type="InterPro" id="IPR011990">
    <property type="entry name" value="TPR-like_helical_dom_sf"/>
</dbReference>
<organism evidence="5 6">
    <name type="scientific">Tuber melanosporum (strain Mel28)</name>
    <name type="common">Perigord black truffle</name>
    <dbReference type="NCBI Taxonomy" id="656061"/>
    <lineage>
        <taxon>Eukaryota</taxon>
        <taxon>Fungi</taxon>
        <taxon>Dikarya</taxon>
        <taxon>Ascomycota</taxon>
        <taxon>Pezizomycotina</taxon>
        <taxon>Pezizomycetes</taxon>
        <taxon>Pezizales</taxon>
        <taxon>Tuberaceae</taxon>
        <taxon>Tuber</taxon>
    </lineage>
</organism>
<feature type="domain" description="Pentatricopeptide repeat-containing protein-mitochondrial" evidence="4">
    <location>
        <begin position="291"/>
        <end position="389"/>
    </location>
</feature>
<feature type="repeat" description="PPR" evidence="2">
    <location>
        <begin position="166"/>
        <end position="201"/>
    </location>
</feature>
<dbReference type="InterPro" id="IPR057027">
    <property type="entry name" value="TPR_mt"/>
</dbReference>
<feature type="repeat" description="PPR" evidence="2">
    <location>
        <begin position="224"/>
        <end position="258"/>
    </location>
</feature>
<dbReference type="AlphaFoldDB" id="D5GGQ2"/>
<dbReference type="STRING" id="656061.D5GGQ2"/>
<evidence type="ECO:0000256" key="1">
    <source>
        <dbReference type="ARBA" id="ARBA00022737"/>
    </source>
</evidence>
<feature type="compositionally biased region" description="Low complexity" evidence="3">
    <location>
        <begin position="552"/>
        <end position="565"/>
    </location>
</feature>
<feature type="region of interest" description="Disordered" evidence="3">
    <location>
        <begin position="530"/>
        <end position="581"/>
    </location>
</feature>
<dbReference type="OMA" id="ESSAIWA"/>
<protein>
    <submittedName>
        <fullName evidence="5">(Perigord truffle) hypothetical protein</fullName>
    </submittedName>
</protein>
<keyword evidence="6" id="KW-1185">Reference proteome</keyword>
<dbReference type="FunCoup" id="D5GGQ2">
    <property type="interactions" value="80"/>
</dbReference>
<sequence length="730" mass="82177">MSCQSRALASHARHGRGTRASGFLGMIKRLEAHVQLIEKRAADIEAQGAARKRLPDLEMTEELQDQAYEALMTPGSKTAVFLPQPETVSKMLPASIVERLGSAAALVDTSTPLWGTVIGQLEFNGGFQGMEIVDVNCLLVSMGLESRVENSLKLQEMMEKAKLEPDTLTYDLLMMAHAQLGCPEEVKTLFESLKKSKGLVPGPCTDLSIILTDTMLSIEGVPPTIFTYAHLLKAFSLQADIEGAGKAFTEMREAGIRPNIVVYTTLIKTCLNRREFPTAWRIFDLMKLKSKATAPDTRTFALMLHACAMEGESEKALNLFKDMTDRMRLKPTKETYHALIHALAVRKDYYQEVWRYATEMQKEGFKMDRRVLGTLIQACGKRGDLTRARMLIRHMLGSGKEDIVPDSTTYQCLFRAYANTGGKKKCVEFVEGGSPETSAPYVGPDTRLVKQEESFKEDAIPFSQNTILNTRLEIMREARRVMEWLCTVKPHLVDTQLMNALLDAYCNHYYPFKFKVLYYTAFTDPKESDYLEPTTSGTGAGNLTPEPNGVPAADTIDTGKGTGTDAEPDKNTHPNSPDQSALRRIVPRNLYTFQTALSGAYKHYDLSFAWDIYNDRIKYLLTKQYYSLYREAERRRLDAKAECMMINILARCEMLGEAAARLKTTCKKYKIYESDIAILHIKALQLDDKQTLKVIKECVGTTRYRDYAVGARHKLPWKGEGEAEDSSRTW</sequence>
<reference evidence="5 6" key="1">
    <citation type="journal article" date="2010" name="Nature">
        <title>Perigord black truffle genome uncovers evolutionary origins and mechanisms of symbiosis.</title>
        <authorList>
            <person name="Martin F."/>
            <person name="Kohler A."/>
            <person name="Murat C."/>
            <person name="Balestrini R."/>
            <person name="Coutinho P.M."/>
            <person name="Jaillon O."/>
            <person name="Montanini B."/>
            <person name="Morin E."/>
            <person name="Noel B."/>
            <person name="Percudani R."/>
            <person name="Porcel B."/>
            <person name="Rubini A."/>
            <person name="Amicucci A."/>
            <person name="Amselem J."/>
            <person name="Anthouard V."/>
            <person name="Arcioni S."/>
            <person name="Artiguenave F."/>
            <person name="Aury J.M."/>
            <person name="Ballario P."/>
            <person name="Bolchi A."/>
            <person name="Brenna A."/>
            <person name="Brun A."/>
            <person name="Buee M."/>
            <person name="Cantarel B."/>
            <person name="Chevalier G."/>
            <person name="Couloux A."/>
            <person name="Da Silva C."/>
            <person name="Denoeud F."/>
            <person name="Duplessis S."/>
            <person name="Ghignone S."/>
            <person name="Hilselberger B."/>
            <person name="Iotti M."/>
            <person name="Marcais B."/>
            <person name="Mello A."/>
            <person name="Miranda M."/>
            <person name="Pacioni G."/>
            <person name="Quesneville H."/>
            <person name="Riccioni C."/>
            <person name="Ruotolo R."/>
            <person name="Splivallo R."/>
            <person name="Stocchi V."/>
            <person name="Tisserant E."/>
            <person name="Viscomi A.R."/>
            <person name="Zambonelli A."/>
            <person name="Zampieri E."/>
            <person name="Henrissat B."/>
            <person name="Lebrun M.H."/>
            <person name="Paolocci F."/>
            <person name="Bonfante P."/>
            <person name="Ottonello S."/>
            <person name="Wincker P."/>
        </authorList>
    </citation>
    <scope>NUCLEOTIDE SEQUENCE [LARGE SCALE GENOMIC DNA]</scope>
    <source>
        <strain evidence="5 6">Mel28</strain>
    </source>
</reference>
<dbReference type="Gene3D" id="1.25.40.10">
    <property type="entry name" value="Tetratricopeptide repeat domain"/>
    <property type="match status" value="3"/>
</dbReference>
<evidence type="ECO:0000259" key="4">
    <source>
        <dbReference type="Pfam" id="PF23276"/>
    </source>
</evidence>
<evidence type="ECO:0000313" key="6">
    <source>
        <dbReference type="Proteomes" id="UP000006911"/>
    </source>
</evidence>
<dbReference type="Pfam" id="PF13812">
    <property type="entry name" value="PPR_3"/>
    <property type="match status" value="1"/>
</dbReference>